<proteinExistence type="predicted"/>
<dbReference type="InterPro" id="IPR026870">
    <property type="entry name" value="Zinc_ribbon_dom"/>
</dbReference>
<gene>
    <name evidence="3" type="ORF">AKJ50_01800</name>
</gene>
<keyword evidence="1" id="KW-1133">Transmembrane helix</keyword>
<evidence type="ECO:0000256" key="1">
    <source>
        <dbReference type="SAM" id="Phobius"/>
    </source>
</evidence>
<keyword evidence="4" id="KW-1185">Reference proteome</keyword>
<evidence type="ECO:0000313" key="4">
    <source>
        <dbReference type="Proteomes" id="UP000070311"/>
    </source>
</evidence>
<reference evidence="3 4" key="1">
    <citation type="journal article" date="2016" name="Sci. Rep.">
        <title>Metabolic traits of an uncultured archaeal lineage -MSBL1- from brine pools of the Red Sea.</title>
        <authorList>
            <person name="Mwirichia R."/>
            <person name="Alam I."/>
            <person name="Rashid M."/>
            <person name="Vinu M."/>
            <person name="Ba-Alawi W."/>
            <person name="Anthony Kamau A."/>
            <person name="Kamanda Ngugi D."/>
            <person name="Goker M."/>
            <person name="Klenk H.P."/>
            <person name="Bajic V."/>
            <person name="Stingl U."/>
        </authorList>
    </citation>
    <scope>NUCLEOTIDE SEQUENCE [LARGE SCALE GENOMIC DNA]</scope>
    <source>
        <strain evidence="3">SCGC-AAA382A13</strain>
    </source>
</reference>
<name>A0A133VF01_9EURY</name>
<feature type="transmembrane region" description="Helical" evidence="1">
    <location>
        <begin position="70"/>
        <end position="92"/>
    </location>
</feature>
<sequence>MEESKDETVYCRECGTETDRDAKFCSECGARMKVEVSDLWYLVSVFLAIVGGLIAWLANKDKDPEKARNFLIVGTLITVIPIAIALIAFFSLSTSTGTEGVRTTVENISRTIPTG</sequence>
<protein>
    <recommendedName>
        <fullName evidence="2">Zinc-ribbon domain-containing protein</fullName>
    </recommendedName>
</protein>
<dbReference type="AlphaFoldDB" id="A0A133VF01"/>
<keyword evidence="1" id="KW-0812">Transmembrane</keyword>
<evidence type="ECO:0000259" key="2">
    <source>
        <dbReference type="Pfam" id="PF13240"/>
    </source>
</evidence>
<dbReference type="Pfam" id="PF13240">
    <property type="entry name" value="Zn_Ribbon_1"/>
    <property type="match status" value="1"/>
</dbReference>
<comment type="caution">
    <text evidence="3">The sequence shown here is derived from an EMBL/GenBank/DDBJ whole genome shotgun (WGS) entry which is preliminary data.</text>
</comment>
<feature type="transmembrane region" description="Helical" evidence="1">
    <location>
        <begin position="39"/>
        <end position="58"/>
    </location>
</feature>
<organism evidence="3 4">
    <name type="scientific">candidate division MSBL1 archaeon SCGC-AAA382A13</name>
    <dbReference type="NCBI Taxonomy" id="1698279"/>
    <lineage>
        <taxon>Archaea</taxon>
        <taxon>Methanobacteriati</taxon>
        <taxon>Methanobacteriota</taxon>
        <taxon>candidate division MSBL1</taxon>
    </lineage>
</organism>
<dbReference type="EMBL" id="LHYD01000035">
    <property type="protein sequence ID" value="KXB05010.1"/>
    <property type="molecule type" value="Genomic_DNA"/>
</dbReference>
<keyword evidence="1" id="KW-0472">Membrane</keyword>
<accession>A0A133VF01</accession>
<evidence type="ECO:0000313" key="3">
    <source>
        <dbReference type="EMBL" id="KXB05010.1"/>
    </source>
</evidence>
<feature type="domain" description="Zinc-ribbon" evidence="2">
    <location>
        <begin position="10"/>
        <end position="31"/>
    </location>
</feature>
<dbReference type="Proteomes" id="UP000070311">
    <property type="component" value="Unassembled WGS sequence"/>
</dbReference>